<dbReference type="InterPro" id="IPR000847">
    <property type="entry name" value="LysR_HTH_N"/>
</dbReference>
<dbReference type="PANTHER" id="PTHR30346:SF0">
    <property type="entry name" value="HCA OPERON TRANSCRIPTIONAL ACTIVATOR HCAR"/>
    <property type="match status" value="1"/>
</dbReference>
<evidence type="ECO:0000256" key="4">
    <source>
        <dbReference type="ARBA" id="ARBA00023159"/>
    </source>
</evidence>
<evidence type="ECO:0000256" key="1">
    <source>
        <dbReference type="ARBA" id="ARBA00009437"/>
    </source>
</evidence>
<evidence type="ECO:0000256" key="2">
    <source>
        <dbReference type="ARBA" id="ARBA00023015"/>
    </source>
</evidence>
<dbReference type="PANTHER" id="PTHR30346">
    <property type="entry name" value="TRANSCRIPTIONAL DUAL REGULATOR HCAR-RELATED"/>
    <property type="match status" value="1"/>
</dbReference>
<evidence type="ECO:0000256" key="3">
    <source>
        <dbReference type="ARBA" id="ARBA00023125"/>
    </source>
</evidence>
<feature type="domain" description="HTH lysR-type" evidence="6">
    <location>
        <begin position="54"/>
        <end position="112"/>
    </location>
</feature>
<comment type="similarity">
    <text evidence="1">Belongs to the LysR transcriptional regulatory family.</text>
</comment>
<dbReference type="SUPFAM" id="SSF53850">
    <property type="entry name" value="Periplasmic binding protein-like II"/>
    <property type="match status" value="1"/>
</dbReference>
<dbReference type="Gene3D" id="1.10.10.10">
    <property type="entry name" value="Winged helix-like DNA-binding domain superfamily/Winged helix DNA-binding domain"/>
    <property type="match status" value="1"/>
</dbReference>
<reference evidence="7" key="1">
    <citation type="submission" date="2021-07" db="EMBL/GenBank/DDBJ databases">
        <title>Candidatus Kaistella beijingensis sp. nov. isolated from a municipal wastewater treatment plant is involved in sludge foaming.</title>
        <authorList>
            <person name="Song Y."/>
            <person name="Liu S.-J."/>
        </authorList>
    </citation>
    <scope>NUCLEOTIDE SEQUENCE</scope>
    <source>
        <strain evidence="7">DSM 43998</strain>
    </source>
</reference>
<dbReference type="RefSeq" id="WP_157079816.1">
    <property type="nucleotide sequence ID" value="NZ_CBCRUZ010000022.1"/>
</dbReference>
<dbReference type="SUPFAM" id="SSF46785">
    <property type="entry name" value="Winged helix' DNA-binding domain"/>
    <property type="match status" value="1"/>
</dbReference>
<dbReference type="EMBL" id="CP079105">
    <property type="protein sequence ID" value="QXQ12640.1"/>
    <property type="molecule type" value="Genomic_DNA"/>
</dbReference>
<proteinExistence type="inferred from homology"/>
<dbReference type="Pfam" id="PF00126">
    <property type="entry name" value="HTH_1"/>
    <property type="match status" value="1"/>
</dbReference>
<evidence type="ECO:0000259" key="6">
    <source>
        <dbReference type="PROSITE" id="PS50931"/>
    </source>
</evidence>
<name>A0ABX8S481_9ACTN</name>
<gene>
    <name evidence="7" type="ORF">KV203_11800</name>
</gene>
<keyword evidence="5" id="KW-0804">Transcription</keyword>
<protein>
    <submittedName>
        <fullName evidence="7">LysR family transcriptional regulator</fullName>
    </submittedName>
</protein>
<dbReference type="Pfam" id="PF03466">
    <property type="entry name" value="LysR_substrate"/>
    <property type="match status" value="1"/>
</dbReference>
<evidence type="ECO:0000256" key="5">
    <source>
        <dbReference type="ARBA" id="ARBA00023163"/>
    </source>
</evidence>
<dbReference type="InterPro" id="IPR036388">
    <property type="entry name" value="WH-like_DNA-bd_sf"/>
</dbReference>
<organism evidence="7 8">
    <name type="scientific">Skermania pinensis</name>
    <dbReference type="NCBI Taxonomy" id="39122"/>
    <lineage>
        <taxon>Bacteria</taxon>
        <taxon>Bacillati</taxon>
        <taxon>Actinomycetota</taxon>
        <taxon>Actinomycetes</taxon>
        <taxon>Mycobacteriales</taxon>
        <taxon>Gordoniaceae</taxon>
        <taxon>Skermania</taxon>
    </lineage>
</organism>
<keyword evidence="4" id="KW-0010">Activator</keyword>
<evidence type="ECO:0000313" key="7">
    <source>
        <dbReference type="EMBL" id="QXQ12640.1"/>
    </source>
</evidence>
<evidence type="ECO:0000313" key="8">
    <source>
        <dbReference type="Proteomes" id="UP000887023"/>
    </source>
</evidence>
<sequence>MIACRAFLKLRLIFRGTSVCYRLSIEERAYPVEQLFLSKFRGKSTMDGLLQPRFTLRQLAYFAAAAELSSTTQAAARFVMTQSAMSAALTDLEHAVGTQLLVRYRGRGLELTASGRAFLPEVRRLLQAAEDLQGLTGVLNNELAGRLFVGCFDAMSPALLPPLMAEMTRLYPDLHLDPISETQNDIVRALTEGRVEIALLFDIDVPPNLSKEFLYQPTPHALLPVAHRLATETTVSIYDLQTEPLILLTTPPAPRIVHSALRATGLALNPHYELGNFDLIRALVDRGLGYSLLTQPIGASPAHWNNSVRAVPIRDELATPPVVLAQVQGIRPTRRSQAFRDVCTRTVSSLAWA</sequence>
<keyword evidence="8" id="KW-1185">Reference proteome</keyword>
<keyword evidence="2" id="KW-0805">Transcription regulation</keyword>
<dbReference type="Proteomes" id="UP000887023">
    <property type="component" value="Chromosome"/>
</dbReference>
<dbReference type="Gene3D" id="3.40.190.10">
    <property type="entry name" value="Periplasmic binding protein-like II"/>
    <property type="match status" value="2"/>
</dbReference>
<dbReference type="InterPro" id="IPR005119">
    <property type="entry name" value="LysR_subst-bd"/>
</dbReference>
<accession>A0ABX8S481</accession>
<dbReference type="PROSITE" id="PS50931">
    <property type="entry name" value="HTH_LYSR"/>
    <property type="match status" value="1"/>
</dbReference>
<dbReference type="InterPro" id="IPR036390">
    <property type="entry name" value="WH_DNA-bd_sf"/>
</dbReference>
<keyword evidence="3" id="KW-0238">DNA-binding</keyword>